<evidence type="ECO:0000256" key="7">
    <source>
        <dbReference type="ARBA" id="ARBA00023136"/>
    </source>
</evidence>
<feature type="transmembrane region" description="Helical" evidence="8">
    <location>
        <begin position="61"/>
        <end position="83"/>
    </location>
</feature>
<protein>
    <recommendedName>
        <fullName evidence="9">Pycsar effector protein domain-containing protein</fullName>
    </recommendedName>
</protein>
<evidence type="ECO:0000256" key="3">
    <source>
        <dbReference type="ARBA" id="ARBA00022692"/>
    </source>
</evidence>
<dbReference type="EMBL" id="RKLQ01000004">
    <property type="protein sequence ID" value="MBX0305480.1"/>
    <property type="molecule type" value="Genomic_DNA"/>
</dbReference>
<dbReference type="RefSeq" id="WP_220589713.1">
    <property type="nucleotide sequence ID" value="NZ_RKLQ01000004.1"/>
</dbReference>
<dbReference type="AlphaFoldDB" id="A0A8J7YGG1"/>
<keyword evidence="5 8" id="KW-1133">Transmembrane helix</keyword>
<evidence type="ECO:0000313" key="10">
    <source>
        <dbReference type="EMBL" id="MBX0305480.1"/>
    </source>
</evidence>
<keyword evidence="2" id="KW-1003">Cell membrane</keyword>
<evidence type="ECO:0000256" key="2">
    <source>
        <dbReference type="ARBA" id="ARBA00022475"/>
    </source>
</evidence>
<organism evidence="10 11">
    <name type="scientific">Haloarcula salinisoli</name>
    <dbReference type="NCBI Taxonomy" id="2487746"/>
    <lineage>
        <taxon>Archaea</taxon>
        <taxon>Methanobacteriati</taxon>
        <taxon>Methanobacteriota</taxon>
        <taxon>Stenosarchaea group</taxon>
        <taxon>Halobacteria</taxon>
        <taxon>Halobacteriales</taxon>
        <taxon>Haloarculaceae</taxon>
        <taxon>Haloarcula</taxon>
    </lineage>
</organism>
<proteinExistence type="predicted"/>
<feature type="transmembrane region" description="Helical" evidence="8">
    <location>
        <begin position="143"/>
        <end position="162"/>
    </location>
</feature>
<name>A0A8J7YGG1_9EURY</name>
<accession>A0A8J7YGG1</accession>
<keyword evidence="7 8" id="KW-0472">Membrane</keyword>
<evidence type="ECO:0000313" key="11">
    <source>
        <dbReference type="Proteomes" id="UP000783863"/>
    </source>
</evidence>
<dbReference type="GO" id="GO:0005886">
    <property type="term" value="C:plasma membrane"/>
    <property type="evidence" value="ECO:0007669"/>
    <property type="project" value="UniProtKB-SubCell"/>
</dbReference>
<comment type="caution">
    <text evidence="10">The sequence shown here is derived from an EMBL/GenBank/DDBJ whole genome shotgun (WGS) entry which is preliminary data.</text>
</comment>
<sequence>MTDKETIGSQEFASRIQDHLNHYIKAADRKASILLTGHLAFLGLYANLVKPVFSEPTWLELLLIAATAVLTIIAGGLSLSVVYPRTPETPQGYMLWTSILDHDEEEYREELKDLDPDSILTEMVDENYALAEVADQKYRHFRWSVHITIAMVASALASYLFVVV</sequence>
<keyword evidence="3 8" id="KW-0812">Transmembrane</keyword>
<evidence type="ECO:0000259" key="9">
    <source>
        <dbReference type="Pfam" id="PF18967"/>
    </source>
</evidence>
<dbReference type="InterPro" id="IPR043760">
    <property type="entry name" value="PycTM_dom"/>
</dbReference>
<dbReference type="GO" id="GO:0051607">
    <property type="term" value="P:defense response to virus"/>
    <property type="evidence" value="ECO:0007669"/>
    <property type="project" value="UniProtKB-KW"/>
</dbReference>
<evidence type="ECO:0000256" key="6">
    <source>
        <dbReference type="ARBA" id="ARBA00023118"/>
    </source>
</evidence>
<gene>
    <name evidence="10" type="ORF">EGD98_17610</name>
</gene>
<evidence type="ECO:0000256" key="1">
    <source>
        <dbReference type="ARBA" id="ARBA00004236"/>
    </source>
</evidence>
<evidence type="ECO:0000256" key="5">
    <source>
        <dbReference type="ARBA" id="ARBA00022989"/>
    </source>
</evidence>
<dbReference type="Proteomes" id="UP000783863">
    <property type="component" value="Unassembled WGS sequence"/>
</dbReference>
<feature type="transmembrane region" description="Helical" evidence="8">
    <location>
        <begin position="31"/>
        <end position="49"/>
    </location>
</feature>
<evidence type="ECO:0000256" key="8">
    <source>
        <dbReference type="SAM" id="Phobius"/>
    </source>
</evidence>
<reference evidence="10" key="1">
    <citation type="submission" date="2021-06" db="EMBL/GenBank/DDBJ databases">
        <title>Halomicroarcula sp. F24A a new haloarchaeum isolated from saline soil.</title>
        <authorList>
            <person name="Duran-Viseras A."/>
            <person name="Sanchez-Porro C."/>
            <person name="Ventosa A."/>
        </authorList>
    </citation>
    <scope>NUCLEOTIDE SEQUENCE</scope>
    <source>
        <strain evidence="10">F24A</strain>
    </source>
</reference>
<keyword evidence="4" id="KW-0547">Nucleotide-binding</keyword>
<keyword evidence="11" id="KW-1185">Reference proteome</keyword>
<dbReference type="Pfam" id="PF18967">
    <property type="entry name" value="PycTM"/>
    <property type="match status" value="1"/>
</dbReference>
<comment type="subcellular location">
    <subcellularLocation>
        <location evidence="1">Cell membrane</location>
    </subcellularLocation>
</comment>
<feature type="domain" description="Pycsar effector protein" evidence="9">
    <location>
        <begin position="13"/>
        <end position="162"/>
    </location>
</feature>
<keyword evidence="6" id="KW-0051">Antiviral defense</keyword>
<evidence type="ECO:0000256" key="4">
    <source>
        <dbReference type="ARBA" id="ARBA00022741"/>
    </source>
</evidence>
<dbReference type="GO" id="GO:0000166">
    <property type="term" value="F:nucleotide binding"/>
    <property type="evidence" value="ECO:0007669"/>
    <property type="project" value="UniProtKB-KW"/>
</dbReference>